<keyword evidence="2" id="KW-1185">Reference proteome</keyword>
<sequence length="34" mass="3905">MGLSGCPDGDREQGKPPDFNHIAYFDKDIYHAYF</sequence>
<evidence type="ECO:0000313" key="2">
    <source>
        <dbReference type="Proteomes" id="UP000184339"/>
    </source>
</evidence>
<reference evidence="2" key="1">
    <citation type="submission" date="2016-11" db="EMBL/GenBank/DDBJ databases">
        <authorList>
            <person name="Varghese N."/>
            <person name="Submissions S."/>
        </authorList>
    </citation>
    <scope>NUCLEOTIDE SEQUENCE [LARGE SCALE GENOMIC DNA]</scope>
    <source>
        <strain evidence="2">Sac-22</strain>
    </source>
</reference>
<dbReference type="AlphaFoldDB" id="A0A1M7IYZ8"/>
<dbReference type="EMBL" id="FRCX01000001">
    <property type="protein sequence ID" value="SHM46000.1"/>
    <property type="molecule type" value="Genomic_DNA"/>
</dbReference>
<protein>
    <submittedName>
        <fullName evidence="1">Uncharacterized protein</fullName>
    </submittedName>
</protein>
<dbReference type="Proteomes" id="UP000184339">
    <property type="component" value="Unassembled WGS sequence"/>
</dbReference>
<evidence type="ECO:0000313" key="1">
    <source>
        <dbReference type="EMBL" id="SHM46000.1"/>
    </source>
</evidence>
<accession>A0A1M7IYZ8</accession>
<organism evidence="1 2">
    <name type="scientific">Duganella sacchari</name>
    <dbReference type="NCBI Taxonomy" id="551987"/>
    <lineage>
        <taxon>Bacteria</taxon>
        <taxon>Pseudomonadati</taxon>
        <taxon>Pseudomonadota</taxon>
        <taxon>Betaproteobacteria</taxon>
        <taxon>Burkholderiales</taxon>
        <taxon>Oxalobacteraceae</taxon>
        <taxon>Telluria group</taxon>
        <taxon>Duganella</taxon>
    </lineage>
</organism>
<gene>
    <name evidence="1" type="ORF">SAMN05192549_101641</name>
</gene>
<name>A0A1M7IYZ8_9BURK</name>
<proteinExistence type="predicted"/>
<dbReference type="STRING" id="551987.SAMN05192549_101641"/>